<dbReference type="GO" id="GO:0003677">
    <property type="term" value="F:DNA binding"/>
    <property type="evidence" value="ECO:0007669"/>
    <property type="project" value="InterPro"/>
</dbReference>
<gene>
    <name evidence="4" type="primary">Vigan.05G018800</name>
    <name evidence="4" type="ORF">VIGAN_05018800</name>
</gene>
<accession>A0A0S3S212</accession>
<reference evidence="4 5" key="1">
    <citation type="journal article" date="2015" name="Sci. Rep.">
        <title>The power of single molecule real-time sequencing technology in the de novo assembly of a eukaryotic genome.</title>
        <authorList>
            <person name="Sakai H."/>
            <person name="Naito K."/>
            <person name="Ogiso-Tanaka E."/>
            <person name="Takahashi Y."/>
            <person name="Iseki K."/>
            <person name="Muto C."/>
            <person name="Satou K."/>
            <person name="Teruya K."/>
            <person name="Shiroma A."/>
            <person name="Shimoji M."/>
            <person name="Hirano T."/>
            <person name="Itoh T."/>
            <person name="Kaga A."/>
            <person name="Tomooka N."/>
        </authorList>
    </citation>
    <scope>NUCLEOTIDE SEQUENCE [LARGE SCALE GENOMIC DNA]</scope>
    <source>
        <strain evidence="5">cv. Shumari</strain>
    </source>
</reference>
<evidence type="ECO:0000313" key="5">
    <source>
        <dbReference type="Proteomes" id="UP000291084"/>
    </source>
</evidence>
<protein>
    <submittedName>
        <fullName evidence="4">Uncharacterized protein</fullName>
    </submittedName>
</protein>
<name>A0A0S3S212_PHAAN</name>
<evidence type="ECO:0000256" key="3">
    <source>
        <dbReference type="SAM" id="MobiDB-lite"/>
    </source>
</evidence>
<keyword evidence="5" id="KW-1185">Reference proteome</keyword>
<dbReference type="Proteomes" id="UP000291084">
    <property type="component" value="Chromosome 5"/>
</dbReference>
<evidence type="ECO:0000313" key="4">
    <source>
        <dbReference type="EMBL" id="BAT86862.1"/>
    </source>
</evidence>
<dbReference type="PANTHER" id="PTHR13213:SF2">
    <property type="entry name" value="MYB-BINDING PROTEIN 1A"/>
    <property type="match status" value="1"/>
</dbReference>
<dbReference type="GO" id="GO:0006355">
    <property type="term" value="P:regulation of DNA-templated transcription"/>
    <property type="evidence" value="ECO:0007669"/>
    <property type="project" value="InterPro"/>
</dbReference>
<feature type="compositionally biased region" description="Polar residues" evidence="3">
    <location>
        <begin position="7"/>
        <end position="16"/>
    </location>
</feature>
<proteinExistence type="predicted"/>
<evidence type="ECO:0000256" key="1">
    <source>
        <dbReference type="ARBA" id="ARBA00004123"/>
    </source>
</evidence>
<dbReference type="PANTHER" id="PTHR13213">
    <property type="entry name" value="MYB-BINDING PROTEIN 1A FAMILY MEMBER"/>
    <property type="match status" value="1"/>
</dbReference>
<sequence length="111" mass="11780">MVEEQRPTSSQPQAVPSTGGGARPVFHIAAFRDLAAASRAARKAAAKQTVLELKAVQSAYNAREENDDESDNCAPAVKYAVQRLVSGLSKSTECVEVGFATSEFAGCDFNE</sequence>
<dbReference type="InterPro" id="IPR007015">
    <property type="entry name" value="DNA_pol_V/MYBBP1A"/>
</dbReference>
<keyword evidence="2" id="KW-0539">Nucleus</keyword>
<dbReference type="GO" id="GO:0005730">
    <property type="term" value="C:nucleolus"/>
    <property type="evidence" value="ECO:0007669"/>
    <property type="project" value="InterPro"/>
</dbReference>
<organism evidence="4 5">
    <name type="scientific">Vigna angularis var. angularis</name>
    <dbReference type="NCBI Taxonomy" id="157739"/>
    <lineage>
        <taxon>Eukaryota</taxon>
        <taxon>Viridiplantae</taxon>
        <taxon>Streptophyta</taxon>
        <taxon>Embryophyta</taxon>
        <taxon>Tracheophyta</taxon>
        <taxon>Spermatophyta</taxon>
        <taxon>Magnoliopsida</taxon>
        <taxon>eudicotyledons</taxon>
        <taxon>Gunneridae</taxon>
        <taxon>Pentapetalae</taxon>
        <taxon>rosids</taxon>
        <taxon>fabids</taxon>
        <taxon>Fabales</taxon>
        <taxon>Fabaceae</taxon>
        <taxon>Papilionoideae</taxon>
        <taxon>50 kb inversion clade</taxon>
        <taxon>NPAAA clade</taxon>
        <taxon>indigoferoid/millettioid clade</taxon>
        <taxon>Phaseoleae</taxon>
        <taxon>Vigna</taxon>
    </lineage>
</organism>
<comment type="subcellular location">
    <subcellularLocation>
        <location evidence="1">Nucleus</location>
    </subcellularLocation>
</comment>
<dbReference type="AlphaFoldDB" id="A0A0S3S212"/>
<feature type="region of interest" description="Disordered" evidence="3">
    <location>
        <begin position="1"/>
        <end position="22"/>
    </location>
</feature>
<dbReference type="EMBL" id="AP015038">
    <property type="protein sequence ID" value="BAT86862.1"/>
    <property type="molecule type" value="Genomic_DNA"/>
</dbReference>
<evidence type="ECO:0000256" key="2">
    <source>
        <dbReference type="ARBA" id="ARBA00023242"/>
    </source>
</evidence>